<comment type="catalytic activity">
    <reaction evidence="9">
        <text>Release of signal peptides from bacterial membrane prolipoproteins. Hydrolyzes -Xaa-Yaa-Zaa-|-(S,diacylglyceryl)Cys-, in which Xaa is hydrophobic (preferably Leu), and Yaa (Ala or Ser) and Zaa (Gly or Ala) have small, neutral side chains.</text>
        <dbReference type="EC" id="3.4.23.36"/>
    </reaction>
</comment>
<evidence type="ECO:0000256" key="1">
    <source>
        <dbReference type="ARBA" id="ARBA00006139"/>
    </source>
</evidence>
<dbReference type="EMBL" id="CP041147">
    <property type="protein sequence ID" value="QDF65251.1"/>
    <property type="molecule type" value="Genomic_DNA"/>
</dbReference>
<feature type="active site" evidence="9">
    <location>
        <position position="162"/>
    </location>
</feature>
<dbReference type="PRINTS" id="PR00781">
    <property type="entry name" value="LIPOSIGPTASE"/>
</dbReference>
<dbReference type="OrthoDB" id="397153at2"/>
<dbReference type="AlphaFoldDB" id="A0A4Y6I785"/>
<dbReference type="PANTHER" id="PTHR33695:SF1">
    <property type="entry name" value="LIPOPROTEIN SIGNAL PEPTIDASE"/>
    <property type="match status" value="1"/>
</dbReference>
<keyword evidence="15" id="KW-1185">Reference proteome</keyword>
<comment type="similarity">
    <text evidence="1 9 10">Belongs to the peptidase A8 family.</text>
</comment>
<evidence type="ECO:0000256" key="5">
    <source>
        <dbReference type="ARBA" id="ARBA00022750"/>
    </source>
</evidence>
<feature type="transmembrane region" description="Helical" evidence="9">
    <location>
        <begin position="107"/>
        <end position="127"/>
    </location>
</feature>
<organism evidence="13 15">
    <name type="scientific">Mycoplasma nasistruthionis</name>
    <dbReference type="NCBI Taxonomy" id="353852"/>
    <lineage>
        <taxon>Bacteria</taxon>
        <taxon>Bacillati</taxon>
        <taxon>Mycoplasmatota</taxon>
        <taxon>Mollicutes</taxon>
        <taxon>Mycoplasmataceae</taxon>
        <taxon>Mycoplasma</taxon>
    </lineage>
</organism>
<dbReference type="Proteomes" id="UP000315201">
    <property type="component" value="Chromosome"/>
</dbReference>
<evidence type="ECO:0000256" key="10">
    <source>
        <dbReference type="RuleBase" id="RU004181"/>
    </source>
</evidence>
<dbReference type="PANTHER" id="PTHR33695">
    <property type="entry name" value="LIPOPROTEIN SIGNAL PEPTIDASE"/>
    <property type="match status" value="1"/>
</dbReference>
<evidence type="ECO:0000313" key="15">
    <source>
        <dbReference type="Proteomes" id="UP000315201"/>
    </source>
</evidence>
<keyword evidence="2 9" id="KW-1003">Cell membrane</keyword>
<accession>A0A4Y6I785</accession>
<comment type="pathway">
    <text evidence="9">Protein modification; lipoprotein biosynthesis (signal peptide cleavage).</text>
</comment>
<keyword evidence="7 9" id="KW-1133">Transmembrane helix</keyword>
<evidence type="ECO:0000256" key="9">
    <source>
        <dbReference type="HAMAP-Rule" id="MF_00161"/>
    </source>
</evidence>
<dbReference type="KEGG" id="mnh:FG904_03210"/>
<name>A0A4Y6I785_9MOLU</name>
<dbReference type="GO" id="GO:0004190">
    <property type="term" value="F:aspartic-type endopeptidase activity"/>
    <property type="evidence" value="ECO:0007669"/>
    <property type="project" value="UniProtKB-UniRule"/>
</dbReference>
<keyword evidence="5 9" id="KW-0064">Aspartyl protease</keyword>
<feature type="active site" evidence="9">
    <location>
        <position position="178"/>
    </location>
</feature>
<gene>
    <name evidence="9" type="primary">lspA</name>
    <name evidence="12" type="ORF">FG904_03210</name>
    <name evidence="13" type="ORF">FIV53_03145</name>
</gene>
<feature type="transmembrane region" description="Helical" evidence="9">
    <location>
        <begin position="21"/>
        <end position="40"/>
    </location>
</feature>
<feature type="transmembrane region" description="Helical" evidence="9">
    <location>
        <begin position="134"/>
        <end position="156"/>
    </location>
</feature>
<dbReference type="RefSeq" id="WP_139592463.1">
    <property type="nucleotide sequence ID" value="NZ_CP040825.1"/>
</dbReference>
<protein>
    <recommendedName>
        <fullName evidence="9">Lipoprotein signal peptidase</fullName>
        <ecNumber evidence="9">3.4.23.36</ecNumber>
    </recommendedName>
    <alternativeName>
        <fullName evidence="9">Prolipoprotein signal peptidase</fullName>
    </alternativeName>
    <alternativeName>
        <fullName evidence="9">Signal peptidase II</fullName>
        <shortName evidence="9">SPase II</shortName>
    </alternativeName>
</protein>
<evidence type="ECO:0000256" key="4">
    <source>
        <dbReference type="ARBA" id="ARBA00022692"/>
    </source>
</evidence>
<evidence type="ECO:0000313" key="13">
    <source>
        <dbReference type="EMBL" id="QDF65251.1"/>
    </source>
</evidence>
<dbReference type="InterPro" id="IPR001872">
    <property type="entry name" value="Peptidase_A8"/>
</dbReference>
<evidence type="ECO:0000313" key="14">
    <source>
        <dbReference type="Proteomes" id="UP000305457"/>
    </source>
</evidence>
<evidence type="ECO:0000256" key="6">
    <source>
        <dbReference type="ARBA" id="ARBA00022801"/>
    </source>
</evidence>
<accession>A0A5B7XYL6</accession>
<evidence type="ECO:0000256" key="2">
    <source>
        <dbReference type="ARBA" id="ARBA00022475"/>
    </source>
</evidence>
<keyword evidence="3 9" id="KW-0645">Protease</keyword>
<sequence length="237" mass="27302">MKDKLKTKITQHWQWIKENRKKILISYLILFSVFIAMFTIDQLTKYLLFEHGDVFNANSQGQVNVGGRWVDAKSIYPVNSADWKNYGIIGVRSVWHKGVTFLDTNNIGLIQAISFIIALCVIFIPLFAKEHSYYYSFGLGFLLAGDLGNATDRIAFLGHVKDEFYLPWYDTGTFNFADICIFIGIIYLIIFMVVMAIIEWKKEAVEENEIDKLAEEATNKGDTPDMSYLNKFDEDDK</sequence>
<reference evidence="12 14" key="2">
    <citation type="submission" date="2019-06" db="EMBL/GenBank/DDBJ databases">
        <title>Mycoplasma sp. 2F1A isolated from ostrich.</title>
        <authorList>
            <person name="Spergser J."/>
        </authorList>
    </citation>
    <scope>NUCLEOTIDE SEQUENCE [LARGE SCALE GENOMIC DNA]</scope>
    <source>
        <strain evidence="12 14">2F1A</strain>
    </source>
</reference>
<evidence type="ECO:0000313" key="12">
    <source>
        <dbReference type="EMBL" id="QCZ36983.1"/>
    </source>
</evidence>
<evidence type="ECO:0000256" key="3">
    <source>
        <dbReference type="ARBA" id="ARBA00022670"/>
    </source>
</evidence>
<keyword evidence="4 9" id="KW-0812">Transmembrane</keyword>
<dbReference type="HAMAP" id="MF_00161">
    <property type="entry name" value="LspA"/>
    <property type="match status" value="1"/>
</dbReference>
<dbReference type="EMBL" id="CP040825">
    <property type="protein sequence ID" value="QCZ36983.1"/>
    <property type="molecule type" value="Genomic_DNA"/>
</dbReference>
<proteinExistence type="inferred from homology"/>
<dbReference type="Proteomes" id="UP000305457">
    <property type="component" value="Chromosome"/>
</dbReference>
<evidence type="ECO:0000256" key="7">
    <source>
        <dbReference type="ARBA" id="ARBA00022989"/>
    </source>
</evidence>
<comment type="subcellular location">
    <subcellularLocation>
        <location evidence="9">Cell membrane</location>
        <topology evidence="9">Multi-pass membrane protein</topology>
    </subcellularLocation>
</comment>
<dbReference type="Pfam" id="PF01252">
    <property type="entry name" value="Peptidase_A8"/>
    <property type="match status" value="1"/>
</dbReference>
<evidence type="ECO:0000256" key="11">
    <source>
        <dbReference type="SAM" id="MobiDB-lite"/>
    </source>
</evidence>
<dbReference type="UniPathway" id="UPA00665"/>
<reference evidence="13 15" key="1">
    <citation type="submission" date="2019-06" db="EMBL/GenBank/DDBJ databases">
        <title>Mycoplasma nasistruthionis sp. nov. str Ms03.</title>
        <authorList>
            <person name="Botes A."/>
        </authorList>
    </citation>
    <scope>NUCLEOTIDE SEQUENCE [LARGE SCALE GENOMIC DNA]</scope>
    <source>
        <strain evidence="13 15">Ms03</strain>
    </source>
</reference>
<comment type="function">
    <text evidence="9">This protein specifically catalyzes the removal of signal peptides from prolipoproteins.</text>
</comment>
<evidence type="ECO:0000256" key="8">
    <source>
        <dbReference type="ARBA" id="ARBA00023136"/>
    </source>
</evidence>
<dbReference type="GO" id="GO:0005886">
    <property type="term" value="C:plasma membrane"/>
    <property type="evidence" value="ECO:0007669"/>
    <property type="project" value="UniProtKB-SubCell"/>
</dbReference>
<keyword evidence="6 9" id="KW-0378">Hydrolase</keyword>
<dbReference type="EC" id="3.4.23.36" evidence="9"/>
<dbReference type="GO" id="GO:0006508">
    <property type="term" value="P:proteolysis"/>
    <property type="evidence" value="ECO:0007669"/>
    <property type="project" value="UniProtKB-KW"/>
</dbReference>
<feature type="region of interest" description="Disordered" evidence="11">
    <location>
        <begin position="216"/>
        <end position="237"/>
    </location>
</feature>
<keyword evidence="8 9" id="KW-0472">Membrane</keyword>
<feature type="transmembrane region" description="Helical" evidence="9">
    <location>
        <begin position="176"/>
        <end position="198"/>
    </location>
</feature>